<evidence type="ECO:0000313" key="3">
    <source>
        <dbReference type="Proteomes" id="UP001597180"/>
    </source>
</evidence>
<dbReference type="Pfam" id="PF18730">
    <property type="entry name" value="HEPN_Cthe2314"/>
    <property type="match status" value="1"/>
</dbReference>
<name>A0ABW3ULV7_9BACL</name>
<sequence length="246" mass="29643">MLRMLFNEPRRKDEGELLKANQAIHGYIELIRDIPVQERNPQERRYYVWCGSFVRSLDELEQSQYAAARYGERVRSAYLDEMDDNELDDYHRHLYFYKNAIIRLFAILDKLGQFMNERFRLRTEEIKARFSYFTVLRNMHTNGLYTELEEQLFRLKEQYEEPVERLRIERNLEIHTINADLLDDLLRVSETNDGSEQRIRTENIREHMQDLASGCEMTYHAVRLIFAYITKLTESSGRYPHDRSKA</sequence>
<keyword evidence="3" id="KW-1185">Reference proteome</keyword>
<protein>
    <submittedName>
        <fullName evidence="2">Cthe_2314 family HEPN domain-containing protein</fullName>
    </submittedName>
</protein>
<evidence type="ECO:0000313" key="2">
    <source>
        <dbReference type="EMBL" id="MFD1221973.1"/>
    </source>
</evidence>
<dbReference type="Proteomes" id="UP001597180">
    <property type="component" value="Unassembled WGS sequence"/>
</dbReference>
<dbReference type="EMBL" id="JBHTLU010000019">
    <property type="protein sequence ID" value="MFD1221973.1"/>
    <property type="molecule type" value="Genomic_DNA"/>
</dbReference>
<gene>
    <name evidence="2" type="ORF">ACFQ4B_17775</name>
</gene>
<accession>A0ABW3ULV7</accession>
<proteinExistence type="predicted"/>
<dbReference type="InterPro" id="IPR041394">
    <property type="entry name" value="HEPN_Cthe2314"/>
</dbReference>
<dbReference type="RefSeq" id="WP_345586273.1">
    <property type="nucleotide sequence ID" value="NZ_BAABJG010000003.1"/>
</dbReference>
<reference evidence="3" key="1">
    <citation type="journal article" date="2019" name="Int. J. Syst. Evol. Microbiol.">
        <title>The Global Catalogue of Microorganisms (GCM) 10K type strain sequencing project: providing services to taxonomists for standard genome sequencing and annotation.</title>
        <authorList>
            <consortium name="The Broad Institute Genomics Platform"/>
            <consortium name="The Broad Institute Genome Sequencing Center for Infectious Disease"/>
            <person name="Wu L."/>
            <person name="Ma J."/>
        </authorList>
    </citation>
    <scope>NUCLEOTIDE SEQUENCE [LARGE SCALE GENOMIC DNA]</scope>
    <source>
        <strain evidence="3">CCUG 53270</strain>
    </source>
</reference>
<evidence type="ECO:0000259" key="1">
    <source>
        <dbReference type="Pfam" id="PF18730"/>
    </source>
</evidence>
<comment type="caution">
    <text evidence="2">The sequence shown here is derived from an EMBL/GenBank/DDBJ whole genome shotgun (WGS) entry which is preliminary data.</text>
</comment>
<feature type="domain" description="Cthe-2314-like HEPN" evidence="1">
    <location>
        <begin position="49"/>
        <end position="229"/>
    </location>
</feature>
<organism evidence="2 3">
    <name type="scientific">Paenibacillus vulneris</name>
    <dbReference type="NCBI Taxonomy" id="1133364"/>
    <lineage>
        <taxon>Bacteria</taxon>
        <taxon>Bacillati</taxon>
        <taxon>Bacillota</taxon>
        <taxon>Bacilli</taxon>
        <taxon>Bacillales</taxon>
        <taxon>Paenibacillaceae</taxon>
        <taxon>Paenibacillus</taxon>
    </lineage>
</organism>